<evidence type="ECO:0000256" key="2">
    <source>
        <dbReference type="ARBA" id="ARBA00022448"/>
    </source>
</evidence>
<evidence type="ECO:0000256" key="5">
    <source>
        <dbReference type="ARBA" id="ARBA00022692"/>
    </source>
</evidence>
<dbReference type="InterPro" id="IPR036259">
    <property type="entry name" value="MFS_trans_sf"/>
</dbReference>
<evidence type="ECO:0000256" key="8">
    <source>
        <dbReference type="SAM" id="Phobius"/>
    </source>
</evidence>
<protein>
    <submittedName>
        <fullName evidence="10">MFS transporter</fullName>
    </submittedName>
</protein>
<evidence type="ECO:0000256" key="1">
    <source>
        <dbReference type="ARBA" id="ARBA00004429"/>
    </source>
</evidence>
<keyword evidence="6 8" id="KW-1133">Transmembrane helix</keyword>
<evidence type="ECO:0000256" key="3">
    <source>
        <dbReference type="ARBA" id="ARBA00022475"/>
    </source>
</evidence>
<feature type="transmembrane region" description="Helical" evidence="8">
    <location>
        <begin position="66"/>
        <end position="84"/>
    </location>
</feature>
<dbReference type="PANTHER" id="PTHR23522">
    <property type="entry name" value="BLL5896 PROTEIN"/>
    <property type="match status" value="1"/>
</dbReference>
<feature type="transmembrane region" description="Helical" evidence="8">
    <location>
        <begin position="261"/>
        <end position="278"/>
    </location>
</feature>
<accession>A0ABT2UW17</accession>
<proteinExistence type="predicted"/>
<keyword evidence="4" id="KW-0997">Cell inner membrane</keyword>
<feature type="transmembrane region" description="Helical" evidence="8">
    <location>
        <begin position="36"/>
        <end position="54"/>
    </location>
</feature>
<feature type="transmembrane region" description="Helical" evidence="8">
    <location>
        <begin position="354"/>
        <end position="372"/>
    </location>
</feature>
<evidence type="ECO:0000313" key="11">
    <source>
        <dbReference type="Proteomes" id="UP001652445"/>
    </source>
</evidence>
<sequence length="380" mass="42432">MVYFLLFYMVIYMGNAVYGTFLPIYFQSVGATPSEIGTLLSLGPLVALLAQPFWGSRGDQANNKNTILMILIIGCGSIMLFFPLSTMYVFLMSMVCLFTFFHTSIFAISDAITLQELEKQKRWSFGLIRLGGTIGFALMSIAFGFIAKLNINYLFPVYSLVMLVALLLLLRFPKAPGYRMTGDKVRIWVLFKQRKLMIYMGINVILQITLGYYYTFFPVYFKSMGGDSVLLGWSMVISSISEIPFLLVAKRVFERIRMTHVLLIASIATALRWFAFSLTDNPLWVLPAQLLHGLIFIVLSVTMAMYINQEVPKELKASGQTLNGLLSLGVARIIGSFIGGYASEAVGMKEVFFYNGWIALGCVVSVLIVNAWDKKAATAA</sequence>
<feature type="transmembrane region" description="Helical" evidence="8">
    <location>
        <begin position="321"/>
        <end position="342"/>
    </location>
</feature>
<feature type="transmembrane region" description="Helical" evidence="8">
    <location>
        <begin position="290"/>
        <end position="309"/>
    </location>
</feature>
<dbReference type="PANTHER" id="PTHR23522:SF10">
    <property type="entry name" value="3-PHENYLPROPIONIC ACID TRANSPORTER-RELATED"/>
    <property type="match status" value="1"/>
</dbReference>
<dbReference type="Gene3D" id="1.20.1250.20">
    <property type="entry name" value="MFS general substrate transporter like domains"/>
    <property type="match status" value="2"/>
</dbReference>
<evidence type="ECO:0000259" key="9">
    <source>
        <dbReference type="Pfam" id="PF12832"/>
    </source>
</evidence>
<evidence type="ECO:0000256" key="6">
    <source>
        <dbReference type="ARBA" id="ARBA00022989"/>
    </source>
</evidence>
<feature type="transmembrane region" description="Helical" evidence="8">
    <location>
        <begin position="90"/>
        <end position="114"/>
    </location>
</feature>
<comment type="subcellular location">
    <subcellularLocation>
        <location evidence="1">Cell inner membrane</location>
        <topology evidence="1">Multi-pass membrane protein</topology>
    </subcellularLocation>
</comment>
<feature type="transmembrane region" description="Helical" evidence="8">
    <location>
        <begin position="196"/>
        <end position="217"/>
    </location>
</feature>
<keyword evidence="2" id="KW-0813">Transport</keyword>
<evidence type="ECO:0000313" key="10">
    <source>
        <dbReference type="EMBL" id="MCU6798236.1"/>
    </source>
</evidence>
<dbReference type="Pfam" id="PF12832">
    <property type="entry name" value="MFS_1_like"/>
    <property type="match status" value="1"/>
</dbReference>
<reference evidence="10 11" key="1">
    <citation type="submission" date="2022-09" db="EMBL/GenBank/DDBJ databases">
        <authorList>
            <person name="Han X.L."/>
            <person name="Wang Q."/>
            <person name="Lu T."/>
        </authorList>
    </citation>
    <scope>NUCLEOTIDE SEQUENCE [LARGE SCALE GENOMIC DNA]</scope>
    <source>
        <strain evidence="10 11">WQ 127069</strain>
    </source>
</reference>
<keyword evidence="11" id="KW-1185">Reference proteome</keyword>
<evidence type="ECO:0000256" key="4">
    <source>
        <dbReference type="ARBA" id="ARBA00022519"/>
    </source>
</evidence>
<dbReference type="RefSeq" id="WP_262688945.1">
    <property type="nucleotide sequence ID" value="NZ_JAOQIO010000125.1"/>
</dbReference>
<dbReference type="SUPFAM" id="SSF103473">
    <property type="entry name" value="MFS general substrate transporter"/>
    <property type="match status" value="1"/>
</dbReference>
<keyword evidence="7 8" id="KW-0472">Membrane</keyword>
<evidence type="ECO:0000256" key="7">
    <source>
        <dbReference type="ARBA" id="ARBA00023136"/>
    </source>
</evidence>
<gene>
    <name evidence="10" type="ORF">OB236_39525</name>
</gene>
<comment type="caution">
    <text evidence="10">The sequence shown here is derived from an EMBL/GenBank/DDBJ whole genome shotgun (WGS) entry which is preliminary data.</text>
</comment>
<name>A0ABT2UW17_9BACL</name>
<organism evidence="10 11">
    <name type="scientific">Paenibacillus baimaensis</name>
    <dbReference type="NCBI Taxonomy" id="2982185"/>
    <lineage>
        <taxon>Bacteria</taxon>
        <taxon>Bacillati</taxon>
        <taxon>Bacillota</taxon>
        <taxon>Bacilli</taxon>
        <taxon>Bacillales</taxon>
        <taxon>Paenibacillaceae</taxon>
        <taxon>Paenibacillus</taxon>
    </lineage>
</organism>
<dbReference type="InterPro" id="IPR024989">
    <property type="entry name" value="MFS_assoc_dom"/>
</dbReference>
<dbReference type="EMBL" id="JAOQIO010000125">
    <property type="protein sequence ID" value="MCU6798236.1"/>
    <property type="molecule type" value="Genomic_DNA"/>
</dbReference>
<feature type="domain" description="Major facilitator superfamily associated" evidence="9">
    <location>
        <begin position="6"/>
        <end position="352"/>
    </location>
</feature>
<keyword evidence="3" id="KW-1003">Cell membrane</keyword>
<keyword evidence="5 8" id="KW-0812">Transmembrane</keyword>
<feature type="transmembrane region" description="Helical" evidence="8">
    <location>
        <begin position="126"/>
        <end position="147"/>
    </location>
</feature>
<feature type="transmembrane region" description="Helical" evidence="8">
    <location>
        <begin position="229"/>
        <end position="249"/>
    </location>
</feature>
<feature type="transmembrane region" description="Helical" evidence="8">
    <location>
        <begin position="5"/>
        <end position="24"/>
    </location>
</feature>
<feature type="transmembrane region" description="Helical" evidence="8">
    <location>
        <begin position="153"/>
        <end position="170"/>
    </location>
</feature>
<dbReference type="Proteomes" id="UP001652445">
    <property type="component" value="Unassembled WGS sequence"/>
</dbReference>